<dbReference type="EMBL" id="CAEZWM010000021">
    <property type="protein sequence ID" value="CAB4649334.1"/>
    <property type="molecule type" value="Genomic_DNA"/>
</dbReference>
<organism evidence="4">
    <name type="scientific">freshwater metagenome</name>
    <dbReference type="NCBI Taxonomy" id="449393"/>
    <lineage>
        <taxon>unclassified sequences</taxon>
        <taxon>metagenomes</taxon>
        <taxon>ecological metagenomes</taxon>
    </lineage>
</organism>
<dbReference type="InterPro" id="IPR000120">
    <property type="entry name" value="Amidase"/>
</dbReference>
<reference evidence="4" key="1">
    <citation type="submission" date="2020-05" db="EMBL/GenBank/DDBJ databases">
        <authorList>
            <person name="Chiriac C."/>
            <person name="Salcher M."/>
            <person name="Ghai R."/>
            <person name="Kavagutti S V."/>
        </authorList>
    </citation>
    <scope>NUCLEOTIDE SEQUENCE</scope>
</reference>
<sequence length="464" mass="48666">MTDAPWSGDTCSLVDAFRSGDHSPSAELESTLAAVAASSLNAFSFLDADAARAAASVADVSLPFGGVPIGVKELDAVKGWPMTEASVPLRDEISDFDSTKVARLRDAGAIPFGLTTSSEFGGVNLTYTKLNGATNNPWNKDQTPGGSSGGSAAAVAGGIVTMATGGDGGGSIRIPAGFTGLPGLKGTYGRIPKGPNMVMASLTAVSGCLSRSVRDIARFFDVTNGFDSRDPYSLLRVEGWEKGLGSQLDSLRGKKCAISVDLGRASVASDVSDQVQEAAEWLASELGLEIIDVDFRVPELSYEWALSGMGELLMRLGDKYPACAEDLTPQIAFGLELGKSMYNIETRGRIESQRVRMNECMADVFDQVDFVFASTNPDVAFGSHGPLPETIDGKHVGLGNNGALTIPANIYGNPAVSIPTGLVRGLPVGLQVLAPHHREQWLLDMALAFERARPWPLTAPGGPA</sequence>
<dbReference type="GO" id="GO:0003824">
    <property type="term" value="F:catalytic activity"/>
    <property type="evidence" value="ECO:0007669"/>
    <property type="project" value="InterPro"/>
</dbReference>
<gene>
    <name evidence="2" type="ORF">UFOPK2242_00305</name>
    <name evidence="3" type="ORF">UFOPK2925_00127</name>
    <name evidence="4" type="ORF">UFOPK2996_00286</name>
    <name evidence="5" type="ORF">UFOPK3974_00044</name>
    <name evidence="6" type="ORF">UFOPK4071_00149</name>
</gene>
<dbReference type="PROSITE" id="PS00571">
    <property type="entry name" value="AMIDASES"/>
    <property type="match status" value="1"/>
</dbReference>
<evidence type="ECO:0000313" key="6">
    <source>
        <dbReference type="EMBL" id="CAB5001437.1"/>
    </source>
</evidence>
<evidence type="ECO:0000259" key="1">
    <source>
        <dbReference type="Pfam" id="PF01425"/>
    </source>
</evidence>
<dbReference type="InterPro" id="IPR036928">
    <property type="entry name" value="AS_sf"/>
</dbReference>
<name>A0A6J6WVR1_9ZZZZ</name>
<proteinExistence type="predicted"/>
<dbReference type="Pfam" id="PF01425">
    <property type="entry name" value="Amidase"/>
    <property type="match status" value="1"/>
</dbReference>
<dbReference type="EMBL" id="CAFBPF010000009">
    <property type="protein sequence ID" value="CAB5001437.1"/>
    <property type="molecule type" value="Genomic_DNA"/>
</dbReference>
<accession>A0A6J6WVR1</accession>
<dbReference type="InterPro" id="IPR023631">
    <property type="entry name" value="Amidase_dom"/>
</dbReference>
<evidence type="ECO:0000313" key="5">
    <source>
        <dbReference type="EMBL" id="CAB4975330.1"/>
    </source>
</evidence>
<protein>
    <submittedName>
        <fullName evidence="4">Unannotated protein</fullName>
    </submittedName>
</protein>
<dbReference type="Gene3D" id="3.90.1300.10">
    <property type="entry name" value="Amidase signature (AS) domain"/>
    <property type="match status" value="1"/>
</dbReference>
<dbReference type="PANTHER" id="PTHR11895:SF7">
    <property type="entry name" value="GLUTAMYL-TRNA(GLN) AMIDOTRANSFERASE SUBUNIT A, MITOCHONDRIAL"/>
    <property type="match status" value="1"/>
</dbReference>
<dbReference type="EMBL" id="CAFBOR010000002">
    <property type="protein sequence ID" value="CAB4975330.1"/>
    <property type="molecule type" value="Genomic_DNA"/>
</dbReference>
<dbReference type="EMBL" id="CAEZZU010000007">
    <property type="protein sequence ID" value="CAB4768348.1"/>
    <property type="molecule type" value="Genomic_DNA"/>
</dbReference>
<dbReference type="SUPFAM" id="SSF75304">
    <property type="entry name" value="Amidase signature (AS) enzymes"/>
    <property type="match status" value="1"/>
</dbReference>
<dbReference type="InterPro" id="IPR020556">
    <property type="entry name" value="Amidase_CS"/>
</dbReference>
<evidence type="ECO:0000313" key="4">
    <source>
        <dbReference type="EMBL" id="CAB4789040.1"/>
    </source>
</evidence>
<feature type="domain" description="Amidase" evidence="1">
    <location>
        <begin position="34"/>
        <end position="443"/>
    </location>
</feature>
<evidence type="ECO:0000313" key="3">
    <source>
        <dbReference type="EMBL" id="CAB4768348.1"/>
    </source>
</evidence>
<evidence type="ECO:0000313" key="2">
    <source>
        <dbReference type="EMBL" id="CAB4649334.1"/>
    </source>
</evidence>
<dbReference type="PANTHER" id="PTHR11895">
    <property type="entry name" value="TRANSAMIDASE"/>
    <property type="match status" value="1"/>
</dbReference>
<dbReference type="EMBL" id="CAFAAH010000019">
    <property type="protein sequence ID" value="CAB4789040.1"/>
    <property type="molecule type" value="Genomic_DNA"/>
</dbReference>
<dbReference type="AlphaFoldDB" id="A0A6J6WVR1"/>